<protein>
    <submittedName>
        <fullName evidence="2">Uncharacterized protein</fullName>
    </submittedName>
</protein>
<feature type="compositionally biased region" description="Gly residues" evidence="1">
    <location>
        <begin position="1"/>
        <end position="16"/>
    </location>
</feature>
<accession>A0A0J1FME5</accession>
<evidence type="ECO:0000256" key="1">
    <source>
        <dbReference type="SAM" id="MobiDB-lite"/>
    </source>
</evidence>
<keyword evidence="3" id="KW-1185">Reference proteome</keyword>
<feature type="region of interest" description="Disordered" evidence="1">
    <location>
        <begin position="1"/>
        <end position="33"/>
    </location>
</feature>
<dbReference type="Pfam" id="PF17253">
    <property type="entry name" value="DUF5320"/>
    <property type="match status" value="1"/>
</dbReference>
<dbReference type="EMBL" id="LDZY01000017">
    <property type="protein sequence ID" value="KLU64133.1"/>
    <property type="molecule type" value="Genomic_DNA"/>
</dbReference>
<evidence type="ECO:0000313" key="3">
    <source>
        <dbReference type="Proteomes" id="UP000036356"/>
    </source>
</evidence>
<proteinExistence type="predicted"/>
<dbReference type="STRING" id="476652.DEAC_c39480"/>
<dbReference type="Proteomes" id="UP000036356">
    <property type="component" value="Unassembled WGS sequence"/>
</dbReference>
<dbReference type="RefSeq" id="WP_047811723.1">
    <property type="nucleotide sequence ID" value="NZ_LDZY01000017.1"/>
</dbReference>
<dbReference type="AlphaFoldDB" id="A0A0J1FME5"/>
<reference evidence="2 3" key="1">
    <citation type="submission" date="2015-06" db="EMBL/GenBank/DDBJ databases">
        <title>Draft genome of the moderately acidophilic sulfate reducer Candidatus Desulfosporosinus acididurans strain M1.</title>
        <authorList>
            <person name="Poehlein A."/>
            <person name="Petzsch P."/>
            <person name="Johnson B.D."/>
            <person name="Schloemann M."/>
            <person name="Daniel R."/>
            <person name="Muehling M."/>
        </authorList>
    </citation>
    <scope>NUCLEOTIDE SEQUENCE [LARGE SCALE GENOMIC DNA]</scope>
    <source>
        <strain evidence="2 3">M1</strain>
    </source>
</reference>
<organism evidence="2 3">
    <name type="scientific">Desulfosporosinus acididurans</name>
    <dbReference type="NCBI Taxonomy" id="476652"/>
    <lineage>
        <taxon>Bacteria</taxon>
        <taxon>Bacillati</taxon>
        <taxon>Bacillota</taxon>
        <taxon>Clostridia</taxon>
        <taxon>Eubacteriales</taxon>
        <taxon>Desulfitobacteriaceae</taxon>
        <taxon>Desulfosporosinus</taxon>
    </lineage>
</organism>
<comment type="caution">
    <text evidence="2">The sequence shown here is derived from an EMBL/GenBank/DDBJ whole genome shotgun (WGS) entry which is preliminary data.</text>
</comment>
<sequence>MPGRDGSGPRGRGAANGKGFSVCSGDNVNVRRRGNGVGQRQAQCQGQVQGQGRGCRRGLGRALTTAASVNY</sequence>
<name>A0A0J1FME5_9FIRM</name>
<gene>
    <name evidence="2" type="ORF">DEAC_c39480</name>
</gene>
<dbReference type="InterPro" id="IPR035205">
    <property type="entry name" value="DUF5320"/>
</dbReference>
<dbReference type="PATRIC" id="fig|476652.3.peg.4182"/>
<evidence type="ECO:0000313" key="2">
    <source>
        <dbReference type="EMBL" id="KLU64133.1"/>
    </source>
</evidence>